<keyword evidence="3" id="KW-1185">Reference proteome</keyword>
<dbReference type="Gene3D" id="3.50.50.60">
    <property type="entry name" value="FAD/NAD(P)-binding domain"/>
    <property type="match status" value="1"/>
</dbReference>
<evidence type="ECO:0000256" key="1">
    <source>
        <dbReference type="ARBA" id="ARBA00038396"/>
    </source>
</evidence>
<dbReference type="InterPro" id="IPR036188">
    <property type="entry name" value="FAD/NAD-bd_sf"/>
</dbReference>
<reference evidence="3" key="1">
    <citation type="journal article" date="2019" name="Int. J. Syst. Evol. Microbiol.">
        <title>The Global Catalogue of Microorganisms (GCM) 10K type strain sequencing project: providing services to taxonomists for standard genome sequencing and annotation.</title>
        <authorList>
            <consortium name="The Broad Institute Genomics Platform"/>
            <consortium name="The Broad Institute Genome Sequencing Center for Infectious Disease"/>
            <person name="Wu L."/>
            <person name="Ma J."/>
        </authorList>
    </citation>
    <scope>NUCLEOTIDE SEQUENCE [LARGE SCALE GENOMIC DNA]</scope>
    <source>
        <strain evidence="3">JCM 4542</strain>
    </source>
</reference>
<proteinExistence type="inferred from homology"/>
<dbReference type="EMBL" id="BAAASL010000004">
    <property type="protein sequence ID" value="GAA2711327.1"/>
    <property type="molecule type" value="Genomic_DNA"/>
</dbReference>
<comment type="similarity">
    <text evidence="1">Belongs to the flavin-dependent halogenase family. Bacterial tryptophan halogenase subfamily.</text>
</comment>
<dbReference type="PANTHER" id="PTHR43747">
    <property type="entry name" value="FAD-BINDING PROTEIN"/>
    <property type="match status" value="1"/>
</dbReference>
<gene>
    <name evidence="2" type="ORF">GCM10010315_12910</name>
</gene>
<dbReference type="InterPro" id="IPR006905">
    <property type="entry name" value="Flavin_halogenase"/>
</dbReference>
<evidence type="ECO:0000313" key="2">
    <source>
        <dbReference type="EMBL" id="GAA2711327.1"/>
    </source>
</evidence>
<comment type="caution">
    <text evidence="2">The sequence shown here is derived from an EMBL/GenBank/DDBJ whole genome shotgun (WGS) entry which is preliminary data.</text>
</comment>
<evidence type="ECO:0000313" key="3">
    <source>
        <dbReference type="Proteomes" id="UP001500886"/>
    </source>
</evidence>
<sequence>MGDLIENVVVAGGGRDAWTAAVRLAGALGGTVRVTVLDPAPGPGPAGIEAIEAARLAPGVQQALFDGLGVLESTWMRACDASFDVATRYVNWRTPHAASAVPHTLAGGWADHFYRPYAPLPLCEDVPLIDHWRTRRYHGETLEPFDYACFREPPLMDARKSPRWLDGRAALPYGWHADAHSFTAFLRKLATRTLGVRRVVGVPQSAERDEHGMLTALHTADGLRIDGDFFLDCTGEQRLLMAAILKEPFVPAQHELLCDSAVVVTTPHDPAHGIEPYTTLVAVPEGWAWRTPLAGRVVTGLVHAGDLTGPDRAARRLRALWGPDPDRATVHHVRLATGRSRRSWVKNCVALGAASCALEPLPGAGPADVLDAVDLLVRDFPAMAGREAPAARFEQALAERFARARDLARLHYAAGPRTDAPLWRAQHALPLSAALAESTAAYHAGLTPAPGELPYHALLAATAVRRPAPCPALAHRLDSRRAAEDHFTRVRRQQRILLETLPSADAYLRRLHGLPSRQFPRLHEAATVLGSGGGFALA</sequence>
<dbReference type="SUPFAM" id="SSF51905">
    <property type="entry name" value="FAD/NAD(P)-binding domain"/>
    <property type="match status" value="1"/>
</dbReference>
<dbReference type="RefSeq" id="WP_344433791.1">
    <property type="nucleotide sequence ID" value="NZ_BAAASL010000004.1"/>
</dbReference>
<accession>A0ABP6G3H3</accession>
<dbReference type="PANTHER" id="PTHR43747:SF4">
    <property type="entry name" value="FLAVIN-DEPENDENT TRYPTOPHAN HALOGENASE"/>
    <property type="match status" value="1"/>
</dbReference>
<protein>
    <submittedName>
        <fullName evidence="2">Tryptophan 7-halogenase</fullName>
    </submittedName>
</protein>
<dbReference type="Pfam" id="PF04820">
    <property type="entry name" value="Trp_halogenase"/>
    <property type="match status" value="1"/>
</dbReference>
<organism evidence="2 3">
    <name type="scientific">Streptomyces luteosporeus</name>
    <dbReference type="NCBI Taxonomy" id="173856"/>
    <lineage>
        <taxon>Bacteria</taxon>
        <taxon>Bacillati</taxon>
        <taxon>Actinomycetota</taxon>
        <taxon>Actinomycetes</taxon>
        <taxon>Kitasatosporales</taxon>
        <taxon>Streptomycetaceae</taxon>
        <taxon>Streptomyces</taxon>
    </lineage>
</organism>
<dbReference type="Proteomes" id="UP001500886">
    <property type="component" value="Unassembled WGS sequence"/>
</dbReference>
<dbReference type="InterPro" id="IPR050816">
    <property type="entry name" value="Flavin-dep_Halogenase_NPB"/>
</dbReference>
<name>A0ABP6G3H3_9ACTN</name>